<feature type="binding site" evidence="10">
    <location>
        <position position="879"/>
    </location>
    <ligand>
        <name>Ca(2+)</name>
        <dbReference type="ChEBI" id="CHEBI:29108"/>
    </ligand>
</feature>
<dbReference type="PANTHER" id="PTHR45679:SF5">
    <property type="entry name" value="ER DEGRADATION-ENHANCING ALPHA-MANNOSIDASE-LIKE PROTEIN 1"/>
    <property type="match status" value="1"/>
</dbReference>
<reference evidence="14" key="1">
    <citation type="journal article" date="2020" name="bioRxiv">
        <title>Genomic and phenotypic heterogeneity of clinical isolates of the human pathogens Aspergillus fumigatus, Aspergillus lentulus and Aspergillus fumigatiaffinis.</title>
        <authorList>
            <person name="dos Santos R.A.C."/>
            <person name="Steenwyk J.L."/>
            <person name="Rivero-Menendez O."/>
            <person name="Mead M.E."/>
            <person name="Silva L.P."/>
            <person name="Bastos R.W."/>
            <person name="Alastruey-Izquierdo A."/>
            <person name="Goldman G.H."/>
            <person name="Rokas A."/>
        </authorList>
    </citation>
    <scope>NUCLEOTIDE SEQUENCE</scope>
    <source>
        <strain evidence="14">CNM-CM8927</strain>
    </source>
</reference>
<dbReference type="GO" id="GO:0036503">
    <property type="term" value="P:ERAD pathway"/>
    <property type="evidence" value="ECO:0007669"/>
    <property type="project" value="UniProtKB-ARBA"/>
</dbReference>
<evidence type="ECO:0000256" key="6">
    <source>
        <dbReference type="ARBA" id="ARBA00023180"/>
    </source>
</evidence>
<gene>
    <name evidence="14" type="ORF">CNMCM8927_006880</name>
</gene>
<dbReference type="InterPro" id="IPR044674">
    <property type="entry name" value="EDEM1/2/3"/>
</dbReference>
<dbReference type="InterPro" id="IPR012341">
    <property type="entry name" value="6hp_glycosidase-like_sf"/>
</dbReference>
<comment type="subcellular location">
    <subcellularLocation>
        <location evidence="3">Cytoplasmic vesicle lumen</location>
    </subcellularLocation>
    <subcellularLocation>
        <location evidence="2">Endoplasmic reticulum</location>
    </subcellularLocation>
</comment>
<dbReference type="InterPro" id="IPR001382">
    <property type="entry name" value="Glyco_hydro_47"/>
</dbReference>
<feature type="region of interest" description="Disordered" evidence="12">
    <location>
        <begin position="276"/>
        <end position="304"/>
    </location>
</feature>
<dbReference type="GO" id="GO:0044322">
    <property type="term" value="C:endoplasmic reticulum quality control compartment"/>
    <property type="evidence" value="ECO:0007669"/>
    <property type="project" value="GOC"/>
</dbReference>
<dbReference type="SUPFAM" id="SSF48225">
    <property type="entry name" value="Seven-hairpin glycosidases"/>
    <property type="match status" value="1"/>
</dbReference>
<evidence type="ECO:0000256" key="8">
    <source>
        <dbReference type="ARBA" id="ARBA00024790"/>
    </source>
</evidence>
<organism evidence="14 15">
    <name type="scientific">Aspergillus lentulus</name>
    <dbReference type="NCBI Taxonomy" id="293939"/>
    <lineage>
        <taxon>Eukaryota</taxon>
        <taxon>Fungi</taxon>
        <taxon>Dikarya</taxon>
        <taxon>Ascomycota</taxon>
        <taxon>Pezizomycotina</taxon>
        <taxon>Eurotiomycetes</taxon>
        <taxon>Eurotiomycetidae</taxon>
        <taxon>Eurotiales</taxon>
        <taxon>Aspergillaceae</taxon>
        <taxon>Aspergillus</taxon>
        <taxon>Aspergillus subgen. Fumigati</taxon>
    </lineage>
</organism>
<keyword evidence="10" id="KW-0479">Metal-binding</keyword>
<feature type="active site" description="Proton donor" evidence="9">
    <location>
        <position position="444"/>
    </location>
</feature>
<keyword evidence="11" id="KW-0326">Glycosidase</keyword>
<keyword evidence="10" id="KW-0106">Calcium</keyword>
<accession>A0AAN5YNL6</accession>
<dbReference type="Proteomes" id="UP000649114">
    <property type="component" value="Unassembled WGS sequence"/>
</dbReference>
<dbReference type="GO" id="GO:0016020">
    <property type="term" value="C:membrane"/>
    <property type="evidence" value="ECO:0007669"/>
    <property type="project" value="InterPro"/>
</dbReference>
<keyword evidence="5" id="KW-0256">Endoplasmic reticulum</keyword>
<evidence type="ECO:0000256" key="5">
    <source>
        <dbReference type="ARBA" id="ARBA00022824"/>
    </source>
</evidence>
<keyword evidence="13" id="KW-0472">Membrane</keyword>
<feature type="active site" evidence="9">
    <location>
        <position position="645"/>
    </location>
</feature>
<dbReference type="EMBL" id="JAAAPU010000050">
    <property type="protein sequence ID" value="KAF4204956.1"/>
    <property type="molecule type" value="Genomic_DNA"/>
</dbReference>
<evidence type="ECO:0000256" key="7">
    <source>
        <dbReference type="ARBA" id="ARBA00023329"/>
    </source>
</evidence>
<keyword evidence="13" id="KW-1133">Transmembrane helix</keyword>
<evidence type="ECO:0000256" key="3">
    <source>
        <dbReference type="ARBA" id="ARBA00004321"/>
    </source>
</evidence>
<comment type="caution">
    <text evidence="14">The sequence shown here is derived from an EMBL/GenBank/DDBJ whole genome shotgun (WGS) entry which is preliminary data.</text>
</comment>
<comment type="function">
    <text evidence="8">Involved in the maturation of Asn-linked oligosaccharides. Progressively trims alpha-1,2-linked mannose residues from Man(9)GlcNAc(2) to produce Man(5)GlcNAc(2).</text>
</comment>
<keyword evidence="6" id="KW-0325">Glycoprotein</keyword>
<sequence length="1376" mass="152814">MEPPRVSTTQQTKSSHSSLNSTFGQNGSNPTVSHLQNEIQGLEYGAGRHEPHAPGESTAAGDSGLNATVSPDTPPVPHIPVNLPRPADSSDSNGEWPSDARSTRETQFEGSRREADRSSQQKRSCMPTLRDRSIRRRLYTLIPATVFLLAIIAFYLAIHTATHLGQEIHILLIFMILILSIIFCHTLIRFAMEILQDPRSTVARNRIPSRVGPMGYAQPDRPIQVTLAGDEEALVDDAVREKVTTPPPAYGLWRSSVRINPDLLYWRRVEDDELPPAAVNGTQRRSNRKPSVPRPPSYTSDDGVDYVIQAQPRRFAARHDTEDPVHQKETEHMFYHGFENYMKYAFPEDELRPLSCRPLVRDRDNPSNAELNDVLGNYSLTLIDSLSSLAILSSSPDEGERAWNHFQNGVRDFVKLYGDGSDGPAGQGERARGFDLDSKVQVFETVIRGLGGLLSAHLFAVGDLPITRYTPPEPEASFAKAWNKSAFPKNGHGIKWTNGFVYDGQLLRLAADLANRLLPAFYTDTGLPYPRVNLRHGVQRRPFYANSPLNADKPCHGSDREVCREDRQRAPSETTETCSAGAGSLVLEFTVLSRLTGDGRYEELAKRAFWAVWMRRSDIGLIGSGIDAESGRWVHSYTGIGAGIDSFFEYAFKSYVLLSSGQRSSHDPRSPWQALDGYFPPLSEYEHSAEAFLRVWEESHAAIKRHLYRGEGYQHPHVIQGDIFTGATRAFWIDSLSAFYPGLLSIAGELDEAIAIHLLTAAVWTRFSGLPERWNVATGNIEGELAWYGGRPEFIESTYYIYLATKDPWYLYVGEMVLRDLKRRCWAKCGWAGLQDVRNGELNDRMESFFLGETAKYLFLLYHPDHPLNNMDRPFVFSTEGHPLIIPTSTSARTHQHREQAQHEELVNLPVCQLAPEPPTFGLSSTAARPDVFHAATLARLHLMPNRGPTEGPILEYAHDHPSVTVSDLSSPTNYTFYPWTLPPELVPFNATSSPMTSRPTLDISFPAIPGMVMGPGSIERVRDGIFIKNIGGLRLSMVQDVPALDATGKASQDNFRVQVINNVPLGKDEKVYLSREITFDVLDSTDPNFTRMRDSAMIDIVIDVMPELLRRGNDSNGNRERGAAEHSENHIIQENVSVDDKIGSVDPSTSGVKNVFSSLMDTVSALLRDENPESTTQSPSRKSSIVRLILPAAVSSGAGSAPVPEVEDASIVSISGELSKSRLSWSTIYFADEICDHRILREIAQSHQILVIKRGGCSFSQKLRNIAAYPPSRHALKLVIVIDYGETAFAEASTSKPPASAGLAAIRAEPFLIRPLLDEPQMTAGGLPRRHPISMVMVGGGEETYELLRRATGVGIKRRYSVRSQGIPINNLYIV</sequence>
<feature type="compositionally biased region" description="Polar residues" evidence="12">
    <location>
        <begin position="19"/>
        <end position="39"/>
    </location>
</feature>
<evidence type="ECO:0000256" key="12">
    <source>
        <dbReference type="SAM" id="MobiDB-lite"/>
    </source>
</evidence>
<proteinExistence type="inferred from homology"/>
<evidence type="ECO:0000256" key="9">
    <source>
        <dbReference type="PIRSR" id="PIRSR601382-1"/>
    </source>
</evidence>
<dbReference type="Gene3D" id="1.50.10.10">
    <property type="match status" value="1"/>
</dbReference>
<evidence type="ECO:0000256" key="11">
    <source>
        <dbReference type="RuleBase" id="RU361193"/>
    </source>
</evidence>
<evidence type="ECO:0000256" key="2">
    <source>
        <dbReference type="ARBA" id="ARBA00004240"/>
    </source>
</evidence>
<comment type="similarity">
    <text evidence="4 11">Belongs to the glycosyl hydrolase 47 family.</text>
</comment>
<evidence type="ECO:0000256" key="1">
    <source>
        <dbReference type="ARBA" id="ARBA00001946"/>
    </source>
</evidence>
<dbReference type="GO" id="GO:0005975">
    <property type="term" value="P:carbohydrate metabolic process"/>
    <property type="evidence" value="ECO:0007669"/>
    <property type="project" value="InterPro"/>
</dbReference>
<dbReference type="GO" id="GO:0060205">
    <property type="term" value="C:cytoplasmic vesicle lumen"/>
    <property type="evidence" value="ECO:0007669"/>
    <property type="project" value="UniProtKB-SubCell"/>
</dbReference>
<comment type="cofactor">
    <cofactor evidence="1">
        <name>Mg(2+)</name>
        <dbReference type="ChEBI" id="CHEBI:18420"/>
    </cofactor>
</comment>
<evidence type="ECO:0000313" key="14">
    <source>
        <dbReference type="EMBL" id="KAF4204956.1"/>
    </source>
</evidence>
<feature type="compositionally biased region" description="Low complexity" evidence="12">
    <location>
        <begin position="7"/>
        <end position="18"/>
    </location>
</feature>
<evidence type="ECO:0000256" key="10">
    <source>
        <dbReference type="PIRSR" id="PIRSR601382-2"/>
    </source>
</evidence>
<feature type="active site" evidence="9">
    <location>
        <position position="793"/>
    </location>
</feature>
<keyword evidence="11" id="KW-0378">Hydrolase</keyword>
<dbReference type="GO" id="GO:0004571">
    <property type="term" value="F:mannosyl-oligosaccharide 1,2-alpha-mannosidase activity"/>
    <property type="evidence" value="ECO:0007669"/>
    <property type="project" value="InterPro"/>
</dbReference>
<feature type="region of interest" description="Disordered" evidence="12">
    <location>
        <begin position="1"/>
        <end position="127"/>
    </location>
</feature>
<reference evidence="14" key="2">
    <citation type="submission" date="2020-04" db="EMBL/GenBank/DDBJ databases">
        <authorList>
            <person name="Santos R.A.C."/>
            <person name="Steenwyk J.L."/>
            <person name="Rivero-Menendez O."/>
            <person name="Mead M.E."/>
            <person name="Silva L.P."/>
            <person name="Bastos R.W."/>
            <person name="Alastruey-Izquierdo A."/>
            <person name="Goldman G.H."/>
            <person name="Rokas A."/>
        </authorList>
    </citation>
    <scope>NUCLEOTIDE SEQUENCE</scope>
    <source>
        <strain evidence="14">CNM-CM8927</strain>
    </source>
</reference>
<evidence type="ECO:0000313" key="15">
    <source>
        <dbReference type="Proteomes" id="UP000649114"/>
    </source>
</evidence>
<dbReference type="InterPro" id="IPR036026">
    <property type="entry name" value="Seven-hairpin_glycosidases"/>
</dbReference>
<feature type="transmembrane region" description="Helical" evidence="13">
    <location>
        <begin position="138"/>
        <end position="158"/>
    </location>
</feature>
<feature type="compositionally biased region" description="Basic and acidic residues" evidence="12">
    <location>
        <begin position="101"/>
        <end position="119"/>
    </location>
</feature>
<dbReference type="EC" id="3.2.1.-" evidence="11"/>
<dbReference type="GO" id="GO:0005509">
    <property type="term" value="F:calcium ion binding"/>
    <property type="evidence" value="ECO:0007669"/>
    <property type="project" value="InterPro"/>
</dbReference>
<feature type="active site" description="Proton donor" evidence="9">
    <location>
        <position position="772"/>
    </location>
</feature>
<dbReference type="PANTHER" id="PTHR45679">
    <property type="entry name" value="ER DEGRADATION-ENHANCING ALPHA-MANNOSIDASE-LIKE PROTEIN 2"/>
    <property type="match status" value="1"/>
</dbReference>
<evidence type="ECO:0000256" key="4">
    <source>
        <dbReference type="ARBA" id="ARBA00007658"/>
    </source>
</evidence>
<dbReference type="GO" id="GO:1904380">
    <property type="term" value="P:endoplasmic reticulum mannose trimming"/>
    <property type="evidence" value="ECO:0007669"/>
    <property type="project" value="InterPro"/>
</dbReference>
<protein>
    <recommendedName>
        <fullName evidence="11">alpha-1,2-Mannosidase</fullName>
        <ecNumber evidence="11">3.2.1.-</ecNumber>
    </recommendedName>
</protein>
<comment type="cofactor">
    <cofactor evidence="10">
        <name>Ca(2+)</name>
        <dbReference type="ChEBI" id="CHEBI:29108"/>
    </cofactor>
</comment>
<keyword evidence="7" id="KW-0968">Cytoplasmic vesicle</keyword>
<evidence type="ECO:0000256" key="13">
    <source>
        <dbReference type="SAM" id="Phobius"/>
    </source>
</evidence>
<feature type="transmembrane region" description="Helical" evidence="13">
    <location>
        <begin position="170"/>
        <end position="191"/>
    </location>
</feature>
<name>A0AAN5YNL6_ASPLE</name>
<dbReference type="Pfam" id="PF01532">
    <property type="entry name" value="Glyco_hydro_47"/>
    <property type="match status" value="1"/>
</dbReference>
<keyword evidence="13" id="KW-0812">Transmembrane</keyword>
<dbReference type="PRINTS" id="PR00747">
    <property type="entry name" value="GLYHDRLASE47"/>
</dbReference>